<evidence type="ECO:0000313" key="3">
    <source>
        <dbReference type="EMBL" id="KAF6005744.1"/>
    </source>
</evidence>
<feature type="coiled-coil region" evidence="1">
    <location>
        <begin position="110"/>
        <end position="161"/>
    </location>
</feature>
<feature type="compositionally biased region" description="Low complexity" evidence="2">
    <location>
        <begin position="25"/>
        <end position="41"/>
    </location>
</feature>
<name>A0A7D9H0W4_DEKBR</name>
<keyword evidence="5" id="KW-1185">Reference proteome</keyword>
<evidence type="ECO:0000256" key="2">
    <source>
        <dbReference type="SAM" id="MobiDB-lite"/>
    </source>
</evidence>
<dbReference type="Proteomes" id="UP000568158">
    <property type="component" value="Unassembled WGS sequence"/>
</dbReference>
<dbReference type="EMBL" id="JABCYN010000057">
    <property type="protein sequence ID" value="KAF6005744.1"/>
    <property type="molecule type" value="Genomic_DNA"/>
</dbReference>
<dbReference type="AlphaFoldDB" id="A0A7D9H0W4"/>
<organism evidence="4 5">
    <name type="scientific">Dekkera bruxellensis</name>
    <name type="common">Brettanomyces custersii</name>
    <dbReference type="NCBI Taxonomy" id="5007"/>
    <lineage>
        <taxon>Eukaryota</taxon>
        <taxon>Fungi</taxon>
        <taxon>Dikarya</taxon>
        <taxon>Ascomycota</taxon>
        <taxon>Saccharomycotina</taxon>
        <taxon>Pichiomycetes</taxon>
        <taxon>Pichiales</taxon>
        <taxon>Pichiaceae</taxon>
        <taxon>Brettanomyces</taxon>
    </lineage>
</organism>
<evidence type="ECO:0000313" key="6">
    <source>
        <dbReference type="Proteomes" id="UP000568158"/>
    </source>
</evidence>
<accession>A0A7D9H0W4</accession>
<dbReference type="Proteomes" id="UP000478008">
    <property type="component" value="Unassembled WGS sequence"/>
</dbReference>
<sequence>MSYTANFKVSKDNLQFRPEEKGPNDSQSSDDGSSIMSRQSSVTSTPRSISPCRRTGINLGLSVIGDSSSLHGSSTRIHEDGDNHNNQAISTLELKELNTKARSSPRKHSISPIKEQINEAESRSQELSERLRLLASKEMQILELKNTIQTLVRRKRYLEEETALLKKNLQKEVVKRVTQEYSSTSASSARTRSSTGNSQTINQEVFKRNHVSSSGSYTNGDRKSWLASPINFLQQFDSAVTTELNNLQEPEKAHIASRNNDSRQAPHKGVDSSGREIGSPLKSLAEQRPAPSDLVQSVSQHIWSFVNDVKESISLDNPMMDASVSGNVSTYSNTKGTHRINTKGQATTSKSLVTIDPDNSQVTEDDLWDDEDLIDI</sequence>
<reference evidence="3 6" key="2">
    <citation type="journal article" date="2020" name="Appl. Microbiol. Biotechnol.">
        <title>Targeted gene deletion in Brettanomyces bruxellensis with an expression-free CRISPR-Cas9 system.</title>
        <authorList>
            <person name="Varela C."/>
            <person name="Bartel C."/>
            <person name="Onetto C."/>
            <person name="Borneman A."/>
        </authorList>
    </citation>
    <scope>NUCLEOTIDE SEQUENCE [LARGE SCALE GENOMIC DNA]</scope>
    <source>
        <strain evidence="3 6">AWRI1613</strain>
    </source>
</reference>
<evidence type="ECO:0000313" key="4">
    <source>
        <dbReference type="EMBL" id="VUG19141.1"/>
    </source>
</evidence>
<reference evidence="4 5" key="1">
    <citation type="submission" date="2019-07" db="EMBL/GenBank/DDBJ databases">
        <authorList>
            <person name="Friedrich A."/>
            <person name="Schacherer J."/>
        </authorList>
    </citation>
    <scope>NUCLEOTIDE SEQUENCE [LARGE SCALE GENOMIC DNA]</scope>
</reference>
<feature type="region of interest" description="Disordered" evidence="2">
    <location>
        <begin position="1"/>
        <end position="54"/>
    </location>
</feature>
<evidence type="ECO:0000313" key="5">
    <source>
        <dbReference type="Proteomes" id="UP000478008"/>
    </source>
</evidence>
<dbReference type="EMBL" id="CABFWN010000004">
    <property type="protein sequence ID" value="VUG19141.1"/>
    <property type="molecule type" value="Genomic_DNA"/>
</dbReference>
<feature type="region of interest" description="Disordered" evidence="2">
    <location>
        <begin position="251"/>
        <end position="278"/>
    </location>
</feature>
<feature type="compositionally biased region" description="Low complexity" evidence="2">
    <location>
        <begin position="182"/>
        <end position="195"/>
    </location>
</feature>
<protein>
    <submittedName>
        <fullName evidence="4">DEBR0S4_11540g1_1</fullName>
    </submittedName>
</protein>
<proteinExistence type="predicted"/>
<evidence type="ECO:0000256" key="1">
    <source>
        <dbReference type="SAM" id="Coils"/>
    </source>
</evidence>
<keyword evidence="1" id="KW-0175">Coiled coil</keyword>
<feature type="region of interest" description="Disordered" evidence="2">
    <location>
        <begin position="179"/>
        <end position="220"/>
    </location>
</feature>
<gene>
    <name evidence="4" type="ORF">DEBR0S4_11540G</name>
    <name evidence="3" type="ORF">HII12_005318</name>
</gene>